<evidence type="ECO:0000313" key="3">
    <source>
        <dbReference type="EMBL" id="SDC94481.1"/>
    </source>
</evidence>
<dbReference type="Pfam" id="PF14230">
    <property type="entry name" value="DUF4333"/>
    <property type="match status" value="1"/>
</dbReference>
<evidence type="ECO:0000256" key="1">
    <source>
        <dbReference type="SAM" id="MobiDB-lite"/>
    </source>
</evidence>
<proteinExistence type="predicted"/>
<sequence>MGRASLRLKGFTVPIRNAAVLPLAFAVIGLSACSFGSEPTVSGADLSEAAADALEGEIGERPEVDCGDEAIEVAEGKEVECLVTVASTGSEFDATVTFNGVNGDEWDFDVQVASEPNNAPSEAPSTDPADAQSSAPADDGGTIQVTAEEFSKAVADALVEQWGSLPEIDCRTDVSMYAGAIHYCELVDGADRYTITITIDSVVGNQFYFTAELADTPN</sequence>
<reference evidence="4" key="1">
    <citation type="submission" date="2016-10" db="EMBL/GenBank/DDBJ databases">
        <authorList>
            <person name="Varghese N."/>
            <person name="Submissions S."/>
        </authorList>
    </citation>
    <scope>NUCLEOTIDE SEQUENCE [LARGE SCALE GENOMIC DNA]</scope>
    <source>
        <strain evidence="4">CGMCC 4.3516</strain>
    </source>
</reference>
<gene>
    <name evidence="3" type="ORF">SAMN05216270_10144</name>
</gene>
<protein>
    <recommendedName>
        <fullName evidence="2">DUF4333 domain-containing protein</fullName>
    </recommendedName>
</protein>
<evidence type="ECO:0000313" key="4">
    <source>
        <dbReference type="Proteomes" id="UP000198949"/>
    </source>
</evidence>
<keyword evidence="4" id="KW-1185">Reference proteome</keyword>
<name>A0A1G6QQF5_9ACTN</name>
<dbReference type="InterPro" id="IPR025637">
    <property type="entry name" value="DUF4333"/>
</dbReference>
<accession>A0A1G6QQF5</accession>
<feature type="compositionally biased region" description="Low complexity" evidence="1">
    <location>
        <begin position="123"/>
        <end position="139"/>
    </location>
</feature>
<dbReference type="OrthoDB" id="3568721at2"/>
<dbReference type="EMBL" id="FNAD01000001">
    <property type="protein sequence ID" value="SDC94481.1"/>
    <property type="molecule type" value="Genomic_DNA"/>
</dbReference>
<dbReference type="AlphaFoldDB" id="A0A1G6QQF5"/>
<feature type="region of interest" description="Disordered" evidence="1">
    <location>
        <begin position="115"/>
        <end position="140"/>
    </location>
</feature>
<dbReference type="PROSITE" id="PS51257">
    <property type="entry name" value="PROKAR_LIPOPROTEIN"/>
    <property type="match status" value="1"/>
</dbReference>
<organism evidence="3 4">
    <name type="scientific">Glycomyces harbinensis</name>
    <dbReference type="NCBI Taxonomy" id="58114"/>
    <lineage>
        <taxon>Bacteria</taxon>
        <taxon>Bacillati</taxon>
        <taxon>Actinomycetota</taxon>
        <taxon>Actinomycetes</taxon>
        <taxon>Glycomycetales</taxon>
        <taxon>Glycomycetaceae</taxon>
        <taxon>Glycomyces</taxon>
    </lineage>
</organism>
<feature type="domain" description="DUF4333" evidence="2">
    <location>
        <begin position="29"/>
        <end position="103"/>
    </location>
</feature>
<dbReference type="Proteomes" id="UP000198949">
    <property type="component" value="Unassembled WGS sequence"/>
</dbReference>
<evidence type="ECO:0000259" key="2">
    <source>
        <dbReference type="Pfam" id="PF14230"/>
    </source>
</evidence>